<name>A0A9D4JFP1_DREPO</name>
<protein>
    <submittedName>
        <fullName evidence="1">Uncharacterized protein</fullName>
    </submittedName>
</protein>
<dbReference type="EMBL" id="JAIWYP010000006">
    <property type="protein sequence ID" value="KAH3806988.1"/>
    <property type="molecule type" value="Genomic_DNA"/>
</dbReference>
<keyword evidence="2" id="KW-1185">Reference proteome</keyword>
<dbReference type="Proteomes" id="UP000828390">
    <property type="component" value="Unassembled WGS sequence"/>
</dbReference>
<comment type="caution">
    <text evidence="1">The sequence shown here is derived from an EMBL/GenBank/DDBJ whole genome shotgun (WGS) entry which is preliminary data.</text>
</comment>
<evidence type="ECO:0000313" key="2">
    <source>
        <dbReference type="Proteomes" id="UP000828390"/>
    </source>
</evidence>
<sequence length="74" mass="8219">MEVITEKSKIRGNSPTNVSADITINGEKLYELISLKYMYRCGPSYNCHGDRSDIRLWTRGSISSPPSTGLLSPL</sequence>
<reference evidence="1" key="2">
    <citation type="submission" date="2020-11" db="EMBL/GenBank/DDBJ databases">
        <authorList>
            <person name="McCartney M.A."/>
            <person name="Auch B."/>
            <person name="Kono T."/>
            <person name="Mallez S."/>
            <person name="Becker A."/>
            <person name="Gohl D.M."/>
            <person name="Silverstein K.A.T."/>
            <person name="Koren S."/>
            <person name="Bechman K.B."/>
            <person name="Herman A."/>
            <person name="Abrahante J.E."/>
            <person name="Garbe J."/>
        </authorList>
    </citation>
    <scope>NUCLEOTIDE SEQUENCE</scope>
    <source>
        <strain evidence="1">Duluth1</strain>
        <tissue evidence="1">Whole animal</tissue>
    </source>
</reference>
<reference evidence="1" key="1">
    <citation type="journal article" date="2019" name="bioRxiv">
        <title>The Genome of the Zebra Mussel, Dreissena polymorpha: A Resource for Invasive Species Research.</title>
        <authorList>
            <person name="McCartney M.A."/>
            <person name="Auch B."/>
            <person name="Kono T."/>
            <person name="Mallez S."/>
            <person name="Zhang Y."/>
            <person name="Obille A."/>
            <person name="Becker A."/>
            <person name="Abrahante J.E."/>
            <person name="Garbe J."/>
            <person name="Badalamenti J.P."/>
            <person name="Herman A."/>
            <person name="Mangelson H."/>
            <person name="Liachko I."/>
            <person name="Sullivan S."/>
            <person name="Sone E.D."/>
            <person name="Koren S."/>
            <person name="Silverstein K.A.T."/>
            <person name="Beckman K.B."/>
            <person name="Gohl D.M."/>
        </authorList>
    </citation>
    <scope>NUCLEOTIDE SEQUENCE</scope>
    <source>
        <strain evidence="1">Duluth1</strain>
        <tissue evidence="1">Whole animal</tissue>
    </source>
</reference>
<organism evidence="1 2">
    <name type="scientific">Dreissena polymorpha</name>
    <name type="common">Zebra mussel</name>
    <name type="synonym">Mytilus polymorpha</name>
    <dbReference type="NCBI Taxonomy" id="45954"/>
    <lineage>
        <taxon>Eukaryota</taxon>
        <taxon>Metazoa</taxon>
        <taxon>Spiralia</taxon>
        <taxon>Lophotrochozoa</taxon>
        <taxon>Mollusca</taxon>
        <taxon>Bivalvia</taxon>
        <taxon>Autobranchia</taxon>
        <taxon>Heteroconchia</taxon>
        <taxon>Euheterodonta</taxon>
        <taxon>Imparidentia</taxon>
        <taxon>Neoheterodontei</taxon>
        <taxon>Myida</taxon>
        <taxon>Dreissenoidea</taxon>
        <taxon>Dreissenidae</taxon>
        <taxon>Dreissena</taxon>
    </lineage>
</organism>
<accession>A0A9D4JFP1</accession>
<dbReference type="AlphaFoldDB" id="A0A9D4JFP1"/>
<gene>
    <name evidence="1" type="ORF">DPMN_135319</name>
</gene>
<proteinExistence type="predicted"/>
<evidence type="ECO:0000313" key="1">
    <source>
        <dbReference type="EMBL" id="KAH3806988.1"/>
    </source>
</evidence>